<dbReference type="InterPro" id="IPR035944">
    <property type="entry name" value="YfbM-like_sf"/>
</dbReference>
<evidence type="ECO:0000313" key="1">
    <source>
        <dbReference type="EMBL" id="ANN19886.1"/>
    </source>
</evidence>
<dbReference type="AlphaFoldDB" id="A0A193C5N1"/>
<dbReference type="EMBL" id="CP016174">
    <property type="protein sequence ID" value="ANN19886.1"/>
    <property type="molecule type" value="Genomic_DNA"/>
</dbReference>
<dbReference type="STRING" id="31958.SD37_32560"/>
<gene>
    <name evidence="1" type="ORF">SD37_32560</name>
</gene>
<evidence type="ECO:0008006" key="3">
    <source>
        <dbReference type="Google" id="ProtNLM"/>
    </source>
</evidence>
<name>A0A193C5N1_AMYOR</name>
<sequence length="154" mass="16890">MGMCGAYLRVTSGELRELSEKPELYWEYAEKADGTERAVDVDKAWHALWFLGGRAGFEVDFVLGGTLLGEADSDGPPRHFTADEVRTISAELSRTGFDRLSQGVELSDFEAEGIYPSIWDNPDALDYVRGNYNSLVTFFAGAAKAGEPVVTIIT</sequence>
<accession>A0A193C5N1</accession>
<dbReference type="SUPFAM" id="SSF111069">
    <property type="entry name" value="Hypothetical protein yfbM"/>
    <property type="match status" value="1"/>
</dbReference>
<dbReference type="InterPro" id="IPR015068">
    <property type="entry name" value="DUF1877"/>
</dbReference>
<dbReference type="Proteomes" id="UP000093695">
    <property type="component" value="Chromosome"/>
</dbReference>
<proteinExistence type="predicted"/>
<keyword evidence="2" id="KW-1185">Reference proteome</keyword>
<evidence type="ECO:0000313" key="2">
    <source>
        <dbReference type="Proteomes" id="UP000093695"/>
    </source>
</evidence>
<dbReference type="KEGG" id="aori:SD37_32560"/>
<protein>
    <recommendedName>
        <fullName evidence="3">DUF1877 domain-containing protein</fullName>
    </recommendedName>
</protein>
<dbReference type="Gene3D" id="3.40.1760.10">
    <property type="entry name" value="YfbM-like super family"/>
    <property type="match status" value="1"/>
</dbReference>
<reference evidence="1 2" key="1">
    <citation type="journal article" date="2015" name="Genome Announc.">
        <title>Draft Genome Sequence of Norvancomycin-Producing Strain Amycolatopsis orientalis CPCC200066.</title>
        <authorList>
            <person name="Lei X."/>
            <person name="Yuan F."/>
            <person name="Shi Y."/>
            <person name="Li X."/>
            <person name="Wang L."/>
            <person name="Hong B."/>
        </authorList>
    </citation>
    <scope>NUCLEOTIDE SEQUENCE [LARGE SCALE GENOMIC DNA]</scope>
    <source>
        <strain evidence="1 2">B-37</strain>
    </source>
</reference>
<dbReference type="Pfam" id="PF08974">
    <property type="entry name" value="DUF1877"/>
    <property type="match status" value="1"/>
</dbReference>
<organism evidence="1 2">
    <name type="scientific">Amycolatopsis orientalis</name>
    <name type="common">Nocardia orientalis</name>
    <dbReference type="NCBI Taxonomy" id="31958"/>
    <lineage>
        <taxon>Bacteria</taxon>
        <taxon>Bacillati</taxon>
        <taxon>Actinomycetota</taxon>
        <taxon>Actinomycetes</taxon>
        <taxon>Pseudonocardiales</taxon>
        <taxon>Pseudonocardiaceae</taxon>
        <taxon>Amycolatopsis</taxon>
    </lineage>
</organism>